<dbReference type="InterPro" id="IPR003834">
    <property type="entry name" value="Cyt_c_assmbl_TM_dom"/>
</dbReference>
<gene>
    <name evidence="9" type="ORF">BD293_4590</name>
</gene>
<comment type="caution">
    <text evidence="9">The sequence shown here is derived from an EMBL/GenBank/DDBJ whole genome shotgun (WGS) entry which is preliminary data.</text>
</comment>
<evidence type="ECO:0000256" key="3">
    <source>
        <dbReference type="ARBA" id="ARBA00022692"/>
    </source>
</evidence>
<feature type="transmembrane region" description="Helical" evidence="7">
    <location>
        <begin position="152"/>
        <end position="177"/>
    </location>
</feature>
<keyword evidence="5 7" id="KW-1133">Transmembrane helix</keyword>
<sequence>MDFVFGYVAGLLTLINPCVLPVLPIVLASALQGDRRGPLYLCAGMSLSFVAIGVGLAQIGPALGVFPETIERVAAFAMMGFGLVLLLPALNTRFVTATAGLANSADARIDRLDQSSPAGMFGGGALLGAVWSPCIGPTLGGAIALAARGEHLAQATGVMIAFALGVSSVLLALAYGAQSSIAKRRAAMMALAARSKPIMGGAFLLIGVSIWFRWHIALEEWALDHLPHWFSDLSIMF</sequence>
<feature type="transmembrane region" description="Helical" evidence="7">
    <location>
        <begin position="118"/>
        <end position="146"/>
    </location>
</feature>
<evidence type="ECO:0000256" key="1">
    <source>
        <dbReference type="ARBA" id="ARBA00004141"/>
    </source>
</evidence>
<dbReference type="Pfam" id="PF02683">
    <property type="entry name" value="DsbD_TM"/>
    <property type="match status" value="1"/>
</dbReference>
<comment type="similarity">
    <text evidence="2">Belongs to the DsbD family.</text>
</comment>
<evidence type="ECO:0000256" key="2">
    <source>
        <dbReference type="ARBA" id="ARBA00006143"/>
    </source>
</evidence>
<feature type="domain" description="Cytochrome C biogenesis protein transmembrane" evidence="8">
    <location>
        <begin position="7"/>
        <end position="212"/>
    </location>
</feature>
<dbReference type="OrthoDB" id="9811352at2"/>
<dbReference type="PANTHER" id="PTHR31272">
    <property type="entry name" value="CYTOCHROME C-TYPE BIOGENESIS PROTEIN HI_1454-RELATED"/>
    <property type="match status" value="1"/>
</dbReference>
<accession>A0A543K3A3</accession>
<dbReference type="PANTHER" id="PTHR31272:SF9">
    <property type="entry name" value="BLL1027 PROTEIN"/>
    <property type="match status" value="1"/>
</dbReference>
<evidence type="ECO:0000313" key="10">
    <source>
        <dbReference type="Proteomes" id="UP000320582"/>
    </source>
</evidence>
<evidence type="ECO:0000256" key="4">
    <source>
        <dbReference type="ARBA" id="ARBA00022748"/>
    </source>
</evidence>
<keyword evidence="4" id="KW-0201">Cytochrome c-type biogenesis</keyword>
<feature type="transmembrane region" description="Helical" evidence="7">
    <location>
        <begin position="72"/>
        <end position="90"/>
    </location>
</feature>
<dbReference type="RefSeq" id="WP_142085954.1">
    <property type="nucleotide sequence ID" value="NZ_VFPT01000006.1"/>
</dbReference>
<keyword evidence="3 7" id="KW-0812">Transmembrane</keyword>
<dbReference type="InterPro" id="IPR051790">
    <property type="entry name" value="Cytochrome_c-biogenesis_DsbD"/>
</dbReference>
<dbReference type="Proteomes" id="UP000320582">
    <property type="component" value="Unassembled WGS sequence"/>
</dbReference>
<evidence type="ECO:0000256" key="6">
    <source>
        <dbReference type="ARBA" id="ARBA00023136"/>
    </source>
</evidence>
<feature type="transmembrane region" description="Helical" evidence="7">
    <location>
        <begin position="6"/>
        <end position="27"/>
    </location>
</feature>
<evidence type="ECO:0000256" key="7">
    <source>
        <dbReference type="SAM" id="Phobius"/>
    </source>
</evidence>
<dbReference type="GO" id="GO:0017004">
    <property type="term" value="P:cytochrome complex assembly"/>
    <property type="evidence" value="ECO:0007669"/>
    <property type="project" value="UniProtKB-KW"/>
</dbReference>
<evidence type="ECO:0000259" key="8">
    <source>
        <dbReference type="Pfam" id="PF02683"/>
    </source>
</evidence>
<evidence type="ECO:0000313" key="9">
    <source>
        <dbReference type="EMBL" id="TQM89568.1"/>
    </source>
</evidence>
<organism evidence="9 10">
    <name type="scientific">Roseinatronobacter monicus</name>
    <dbReference type="NCBI Taxonomy" id="393481"/>
    <lineage>
        <taxon>Bacteria</taxon>
        <taxon>Pseudomonadati</taxon>
        <taxon>Pseudomonadota</taxon>
        <taxon>Alphaproteobacteria</taxon>
        <taxon>Rhodobacterales</taxon>
        <taxon>Paracoccaceae</taxon>
        <taxon>Roseinatronobacter</taxon>
    </lineage>
</organism>
<evidence type="ECO:0000256" key="5">
    <source>
        <dbReference type="ARBA" id="ARBA00022989"/>
    </source>
</evidence>
<dbReference type="EMBL" id="VFPT01000006">
    <property type="protein sequence ID" value="TQM89568.1"/>
    <property type="molecule type" value="Genomic_DNA"/>
</dbReference>
<feature type="transmembrane region" description="Helical" evidence="7">
    <location>
        <begin position="198"/>
        <end position="216"/>
    </location>
</feature>
<comment type="subcellular location">
    <subcellularLocation>
        <location evidence="1">Membrane</location>
        <topology evidence="1">Multi-pass membrane protein</topology>
    </subcellularLocation>
</comment>
<name>A0A543K3A3_9RHOB</name>
<reference evidence="9 10" key="1">
    <citation type="submission" date="2019-06" db="EMBL/GenBank/DDBJ databases">
        <title>Genomic Encyclopedia of Archaeal and Bacterial Type Strains, Phase II (KMG-II): from individual species to whole genera.</title>
        <authorList>
            <person name="Goeker M."/>
        </authorList>
    </citation>
    <scope>NUCLEOTIDE SEQUENCE [LARGE SCALE GENOMIC DNA]</scope>
    <source>
        <strain evidence="9 10">DSM 18423</strain>
    </source>
</reference>
<proteinExistence type="inferred from homology"/>
<dbReference type="GO" id="GO:0016020">
    <property type="term" value="C:membrane"/>
    <property type="evidence" value="ECO:0007669"/>
    <property type="project" value="UniProtKB-SubCell"/>
</dbReference>
<keyword evidence="10" id="KW-1185">Reference proteome</keyword>
<dbReference type="AlphaFoldDB" id="A0A543K3A3"/>
<protein>
    <submittedName>
        <fullName evidence="9">Cytochrome c biogenesis protein CcdA</fullName>
    </submittedName>
</protein>
<keyword evidence="6 7" id="KW-0472">Membrane</keyword>
<feature type="transmembrane region" description="Helical" evidence="7">
    <location>
        <begin position="39"/>
        <end position="60"/>
    </location>
</feature>